<evidence type="ECO:0000259" key="8">
    <source>
        <dbReference type="SMART" id="SM00934"/>
    </source>
</evidence>
<dbReference type="OrthoDB" id="9808470at2"/>
<dbReference type="InterPro" id="IPR011060">
    <property type="entry name" value="RibuloseP-bd_barrel"/>
</dbReference>
<evidence type="ECO:0000256" key="4">
    <source>
        <dbReference type="ARBA" id="ARBA00022975"/>
    </source>
</evidence>
<dbReference type="NCBIfam" id="TIGR02127">
    <property type="entry name" value="pyrF_sub2"/>
    <property type="match status" value="1"/>
</dbReference>
<dbReference type="HAMAP" id="MF_01215">
    <property type="entry name" value="OMPdecase_type2"/>
    <property type="match status" value="1"/>
</dbReference>
<comment type="catalytic activity">
    <reaction evidence="6 7">
        <text>orotidine 5'-phosphate + H(+) = UMP + CO2</text>
        <dbReference type="Rhea" id="RHEA:11596"/>
        <dbReference type="ChEBI" id="CHEBI:15378"/>
        <dbReference type="ChEBI" id="CHEBI:16526"/>
        <dbReference type="ChEBI" id="CHEBI:57538"/>
        <dbReference type="ChEBI" id="CHEBI:57865"/>
        <dbReference type="EC" id="4.1.1.23"/>
    </reaction>
</comment>
<dbReference type="AlphaFoldDB" id="A0A4P6F5T1"/>
<reference evidence="9 10" key="1">
    <citation type="submission" date="2019-01" db="EMBL/GenBank/DDBJ databases">
        <title>Genome sequencing of strain FW10M-9.</title>
        <authorList>
            <person name="Heo J."/>
            <person name="Kim S.-J."/>
            <person name="Kim J.-S."/>
            <person name="Hong S.-B."/>
            <person name="Kwon S.-W."/>
        </authorList>
    </citation>
    <scope>NUCLEOTIDE SEQUENCE [LARGE SCALE GENOMIC DNA]</scope>
    <source>
        <strain evidence="9 10">FW10M-9</strain>
    </source>
</reference>
<dbReference type="GO" id="GO:0004590">
    <property type="term" value="F:orotidine-5'-phosphate decarboxylase activity"/>
    <property type="evidence" value="ECO:0007669"/>
    <property type="project" value="UniProtKB-UniRule"/>
</dbReference>
<dbReference type="InterPro" id="IPR001754">
    <property type="entry name" value="OMPdeCOase_dom"/>
</dbReference>
<protein>
    <recommendedName>
        <fullName evidence="7">Orotidine 5'-phosphate decarboxylase</fullName>
        <ecNumber evidence="7">4.1.1.23</ecNumber>
    </recommendedName>
    <alternativeName>
        <fullName evidence="7">OMP decarboxylase</fullName>
        <shortName evidence="7">OMPDCase</shortName>
        <shortName evidence="7">OMPdecase</shortName>
    </alternativeName>
</protein>
<dbReference type="Pfam" id="PF00215">
    <property type="entry name" value="OMPdecase"/>
    <property type="match status" value="1"/>
</dbReference>
<accession>A0A4P6F5T1</accession>
<evidence type="ECO:0000256" key="1">
    <source>
        <dbReference type="ARBA" id="ARBA00004861"/>
    </source>
</evidence>
<dbReference type="GO" id="GO:0044205">
    <property type="term" value="P:'de novo' UMP biosynthetic process"/>
    <property type="evidence" value="ECO:0007669"/>
    <property type="project" value="UniProtKB-UniRule"/>
</dbReference>
<organism evidence="9 10">
    <name type="scientific">Xylanimonas protaetiae</name>
    <dbReference type="NCBI Taxonomy" id="2509457"/>
    <lineage>
        <taxon>Bacteria</taxon>
        <taxon>Bacillati</taxon>
        <taxon>Actinomycetota</taxon>
        <taxon>Actinomycetes</taxon>
        <taxon>Micrococcales</taxon>
        <taxon>Promicromonosporaceae</taxon>
        <taxon>Xylanimonas</taxon>
    </lineage>
</organism>
<dbReference type="InterPro" id="IPR013785">
    <property type="entry name" value="Aldolase_TIM"/>
</dbReference>
<name>A0A4P6F5T1_9MICO</name>
<dbReference type="CDD" id="cd04725">
    <property type="entry name" value="OMP_decarboxylase_like"/>
    <property type="match status" value="1"/>
</dbReference>
<dbReference type="UniPathway" id="UPA00070">
    <property type="reaction ID" value="UER00120"/>
</dbReference>
<proteinExistence type="inferred from homology"/>
<dbReference type="PANTHER" id="PTHR43375">
    <property type="entry name" value="OROTIDINE 5'-PHOSPHATE DECARBOXYLASE"/>
    <property type="match status" value="1"/>
</dbReference>
<dbReference type="Gene3D" id="3.20.20.70">
    <property type="entry name" value="Aldolase class I"/>
    <property type="match status" value="1"/>
</dbReference>
<evidence type="ECO:0000256" key="5">
    <source>
        <dbReference type="ARBA" id="ARBA00023239"/>
    </source>
</evidence>
<dbReference type="GO" id="GO:0006207">
    <property type="term" value="P:'de novo' pyrimidine nucleobase biosynthetic process"/>
    <property type="evidence" value="ECO:0007669"/>
    <property type="project" value="InterPro"/>
</dbReference>
<dbReference type="Proteomes" id="UP000292118">
    <property type="component" value="Chromosome"/>
</dbReference>
<dbReference type="InterPro" id="IPR011995">
    <property type="entry name" value="OMPdecase_type-2"/>
</dbReference>
<feature type="active site" description="Proton donor" evidence="7">
    <location>
        <position position="107"/>
    </location>
</feature>
<dbReference type="EMBL" id="CP035493">
    <property type="protein sequence ID" value="QAY71082.1"/>
    <property type="molecule type" value="Genomic_DNA"/>
</dbReference>
<keyword evidence="10" id="KW-1185">Reference proteome</keyword>
<dbReference type="SUPFAM" id="SSF51366">
    <property type="entry name" value="Ribulose-phoshate binding barrel"/>
    <property type="match status" value="1"/>
</dbReference>
<comment type="similarity">
    <text evidence="2 7">Belongs to the OMP decarboxylase family. Type 2 subfamily.</text>
</comment>
<comment type="pathway">
    <text evidence="1 7">Pyrimidine metabolism; UMP biosynthesis via de novo pathway; UMP from orotate: step 2/2.</text>
</comment>
<evidence type="ECO:0000256" key="6">
    <source>
        <dbReference type="ARBA" id="ARBA00049157"/>
    </source>
</evidence>
<dbReference type="EC" id="4.1.1.23" evidence="7"/>
<evidence type="ECO:0000313" key="10">
    <source>
        <dbReference type="Proteomes" id="UP000292118"/>
    </source>
</evidence>
<keyword evidence="5 7" id="KW-0456">Lyase</keyword>
<feature type="domain" description="Orotidine 5'-phosphate decarboxylase" evidence="8">
    <location>
        <begin position="28"/>
        <end position="278"/>
    </location>
</feature>
<evidence type="ECO:0000313" key="9">
    <source>
        <dbReference type="EMBL" id="QAY71082.1"/>
    </source>
</evidence>
<dbReference type="KEGG" id="xya:ET471_14435"/>
<gene>
    <name evidence="7 9" type="primary">pyrF</name>
    <name evidence="9" type="ORF">ET471_14435</name>
</gene>
<dbReference type="PANTHER" id="PTHR43375:SF1">
    <property type="entry name" value="OROTIDINE 5'-PHOSPHATE DECARBOXYLASE"/>
    <property type="match status" value="1"/>
</dbReference>
<evidence type="ECO:0000256" key="7">
    <source>
        <dbReference type="HAMAP-Rule" id="MF_01215"/>
    </source>
</evidence>
<evidence type="ECO:0000256" key="2">
    <source>
        <dbReference type="ARBA" id="ARBA00008847"/>
    </source>
</evidence>
<dbReference type="SMART" id="SM00934">
    <property type="entry name" value="OMPdecase"/>
    <property type="match status" value="1"/>
</dbReference>
<keyword evidence="4 7" id="KW-0665">Pyrimidine biosynthesis</keyword>
<evidence type="ECO:0000256" key="3">
    <source>
        <dbReference type="ARBA" id="ARBA00022793"/>
    </source>
</evidence>
<sequence length="292" mass="28758">MAPRPARRSPVAEPFGARLSAAMDDLGPLCVGIDPHASLLAAWGLADDVAGLREFSLRVVDAVGGRVAAFKPQAAFYERHGSAGVAVLEETVAASRAAGTLCIVDAKRGDIGSTMGAYAEAFLRDGSPLAGDALTVSPYLGFGSLAPAAELAAQTGRGLFVLCLTSNKEGHEVQHARTADGITLAASVAAQAAVLNAGATPMGSVGLVVGATIGDAVAATGTDLEAVNGPLLAPGVGAQGAGAAELATVFGGARRQVLASSSRGVLQAGPDAAALRAAAETAAAEARAALRG</sequence>
<keyword evidence="3 7" id="KW-0210">Decarboxylase</keyword>